<proteinExistence type="predicted"/>
<dbReference type="Pfam" id="PF02563">
    <property type="entry name" value="Poly_export"/>
    <property type="match status" value="1"/>
</dbReference>
<gene>
    <name evidence="3" type="ORF">DES53_101903</name>
</gene>
<protein>
    <submittedName>
        <fullName evidence="3">Protein involved in polysaccharide export with SLBB domain</fullName>
    </submittedName>
</protein>
<sequence>MHRQLHFAALPLLAVFGFALVGCKSDSGFEQPRPDDYATLPRAAASNPLHQPIRPGDVLEITVQEDPSLGGSFTVRAEGHILMPSVGPRVSVAGLSVPGAEQHIKRLLEQKKLRTATVTLDRVFIAPVSAMADKEQMLVYLTGKVARPGQHMLSTEIGSPLGAYEAIMIAGGLGRFADGKNAHVLRQGPGGSRRKLGLNLDAIAKGEERDLPLRKGDIVVVPEKVFGF</sequence>
<dbReference type="AlphaFoldDB" id="A0A366HUY5"/>
<evidence type="ECO:0000259" key="2">
    <source>
        <dbReference type="Pfam" id="PF02563"/>
    </source>
</evidence>
<reference evidence="3 4" key="1">
    <citation type="submission" date="2018-06" db="EMBL/GenBank/DDBJ databases">
        <title>Genomic Encyclopedia of Type Strains, Phase IV (KMG-IV): sequencing the most valuable type-strain genomes for metagenomic binning, comparative biology and taxonomic classification.</title>
        <authorList>
            <person name="Goeker M."/>
        </authorList>
    </citation>
    <scope>NUCLEOTIDE SEQUENCE [LARGE SCALE GENOMIC DNA]</scope>
    <source>
        <strain evidence="3 4">DSM 25532</strain>
    </source>
</reference>
<comment type="caution">
    <text evidence="3">The sequence shown here is derived from an EMBL/GenBank/DDBJ whole genome shotgun (WGS) entry which is preliminary data.</text>
</comment>
<dbReference type="InterPro" id="IPR003715">
    <property type="entry name" value="Poly_export_N"/>
</dbReference>
<dbReference type="InterPro" id="IPR049712">
    <property type="entry name" value="Poly_export"/>
</dbReference>
<dbReference type="PANTHER" id="PTHR33619">
    <property type="entry name" value="POLYSACCHARIDE EXPORT PROTEIN GFCE-RELATED"/>
    <property type="match status" value="1"/>
</dbReference>
<dbReference type="GO" id="GO:0015159">
    <property type="term" value="F:polysaccharide transmembrane transporter activity"/>
    <property type="evidence" value="ECO:0007669"/>
    <property type="project" value="InterPro"/>
</dbReference>
<keyword evidence="4" id="KW-1185">Reference proteome</keyword>
<keyword evidence="1" id="KW-0732">Signal</keyword>
<evidence type="ECO:0000313" key="3">
    <source>
        <dbReference type="EMBL" id="RBP48103.1"/>
    </source>
</evidence>
<accession>A0A366HUY5</accession>
<dbReference type="Gene3D" id="3.30.1950.10">
    <property type="entry name" value="wza like domain"/>
    <property type="match status" value="1"/>
</dbReference>
<dbReference type="Gene3D" id="3.10.560.10">
    <property type="entry name" value="Outer membrane lipoprotein wza domain like"/>
    <property type="match status" value="1"/>
</dbReference>
<dbReference type="EMBL" id="QNRR01000001">
    <property type="protein sequence ID" value="RBP48103.1"/>
    <property type="molecule type" value="Genomic_DNA"/>
</dbReference>
<organism evidence="3 4">
    <name type="scientific">Roseimicrobium gellanilyticum</name>
    <dbReference type="NCBI Taxonomy" id="748857"/>
    <lineage>
        <taxon>Bacteria</taxon>
        <taxon>Pseudomonadati</taxon>
        <taxon>Verrucomicrobiota</taxon>
        <taxon>Verrucomicrobiia</taxon>
        <taxon>Verrucomicrobiales</taxon>
        <taxon>Verrucomicrobiaceae</taxon>
        <taxon>Roseimicrobium</taxon>
    </lineage>
</organism>
<feature type="domain" description="Polysaccharide export protein N-terminal" evidence="2">
    <location>
        <begin position="53"/>
        <end position="119"/>
    </location>
</feature>
<evidence type="ECO:0000256" key="1">
    <source>
        <dbReference type="ARBA" id="ARBA00022729"/>
    </source>
</evidence>
<name>A0A366HUY5_9BACT</name>
<dbReference type="PROSITE" id="PS51257">
    <property type="entry name" value="PROKAR_LIPOPROTEIN"/>
    <property type="match status" value="1"/>
</dbReference>
<dbReference type="Proteomes" id="UP000253426">
    <property type="component" value="Unassembled WGS sequence"/>
</dbReference>
<dbReference type="PANTHER" id="PTHR33619:SF3">
    <property type="entry name" value="POLYSACCHARIDE EXPORT PROTEIN GFCE-RELATED"/>
    <property type="match status" value="1"/>
</dbReference>
<evidence type="ECO:0000313" key="4">
    <source>
        <dbReference type="Proteomes" id="UP000253426"/>
    </source>
</evidence>